<name>A0A1C7D996_9SPHN</name>
<keyword evidence="3" id="KW-1185">Reference proteome</keyword>
<dbReference type="AlphaFoldDB" id="A0A1C7D996"/>
<organism evidence="2 3">
    <name type="scientific">Paraurantiacibacter namhicola</name>
    <dbReference type="NCBI Taxonomy" id="645517"/>
    <lineage>
        <taxon>Bacteria</taxon>
        <taxon>Pseudomonadati</taxon>
        <taxon>Pseudomonadota</taxon>
        <taxon>Alphaproteobacteria</taxon>
        <taxon>Sphingomonadales</taxon>
        <taxon>Erythrobacteraceae</taxon>
        <taxon>Paraurantiacibacter</taxon>
    </lineage>
</organism>
<dbReference type="Pfam" id="PF14220">
    <property type="entry name" value="DUF4329"/>
    <property type="match status" value="1"/>
</dbReference>
<protein>
    <recommendedName>
        <fullName evidence="1">DUF4329 domain-containing protein</fullName>
    </recommendedName>
</protein>
<dbReference type="OrthoDB" id="7850904at2"/>
<evidence type="ECO:0000313" key="3">
    <source>
        <dbReference type="Proteomes" id="UP000092698"/>
    </source>
</evidence>
<feature type="domain" description="DUF4329" evidence="1">
    <location>
        <begin position="47"/>
        <end position="162"/>
    </location>
</feature>
<dbReference type="STRING" id="645517.A6F65_01592"/>
<evidence type="ECO:0000313" key="2">
    <source>
        <dbReference type="EMBL" id="ANU07891.1"/>
    </source>
</evidence>
<accession>A0A1C7D996</accession>
<sequence length="210" mass="23116">MFEGNRGTVLVLLGCALAWAFIVLRQADTVLEADIHEAIVPQAEVEAFAREQLAKFQRRSIAENVELCGMVAERANGELVLREEILGSEDRCNISYFDVRSLYPRATIHTHGAHSASYDSEVPSLLDMQGDIASQTDGYIATPGGRFWHIDWQAEKARLVCGAGCLPSDPAYRACDTLEPQESYNLLQLQERESVRLPVCQADAASAMTG</sequence>
<evidence type="ECO:0000259" key="1">
    <source>
        <dbReference type="Pfam" id="PF14220"/>
    </source>
</evidence>
<dbReference type="EMBL" id="CP016545">
    <property type="protein sequence ID" value="ANU07891.1"/>
    <property type="molecule type" value="Genomic_DNA"/>
</dbReference>
<dbReference type="RefSeq" id="WP_067787501.1">
    <property type="nucleotide sequence ID" value="NZ_CP016545.1"/>
</dbReference>
<gene>
    <name evidence="2" type="ORF">A6F65_01592</name>
</gene>
<dbReference type="InterPro" id="IPR025479">
    <property type="entry name" value="DUF4329"/>
</dbReference>
<dbReference type="KEGG" id="anh:A6F65_01592"/>
<proteinExistence type="predicted"/>
<dbReference type="Proteomes" id="UP000092698">
    <property type="component" value="Chromosome"/>
</dbReference>
<reference evidence="2 3" key="1">
    <citation type="submission" date="2016-07" db="EMBL/GenBank/DDBJ databases">
        <title>Complete genome sequence of Altererythrobacter namhicola JCM 16345T, containing esterase-encoding genes.</title>
        <authorList>
            <person name="Cheng H."/>
            <person name="Wu Y.-H."/>
            <person name="Jian S.-L."/>
            <person name="Huo Y.-Y."/>
            <person name="Wang C.-S."/>
            <person name="Xu X.-W."/>
        </authorList>
    </citation>
    <scope>NUCLEOTIDE SEQUENCE [LARGE SCALE GENOMIC DNA]</scope>
    <source>
        <strain evidence="2 3">JCM 16345</strain>
    </source>
</reference>